<evidence type="ECO:0000313" key="4">
    <source>
        <dbReference type="Proteomes" id="UP000199546"/>
    </source>
</evidence>
<name>A0A1I6ZZB4_9ACTN</name>
<keyword evidence="4" id="KW-1185">Reference proteome</keyword>
<dbReference type="Gene3D" id="2.60.120.260">
    <property type="entry name" value="Galactose-binding domain-like"/>
    <property type="match status" value="1"/>
</dbReference>
<organism evidence="3 4">
    <name type="scientific">Geodermatophilus amargosae</name>
    <dbReference type="NCBI Taxonomy" id="1296565"/>
    <lineage>
        <taxon>Bacteria</taxon>
        <taxon>Bacillati</taxon>
        <taxon>Actinomycetota</taxon>
        <taxon>Actinomycetes</taxon>
        <taxon>Geodermatophilales</taxon>
        <taxon>Geodermatophilaceae</taxon>
        <taxon>Geodermatophilus</taxon>
    </lineage>
</organism>
<dbReference type="Pfam" id="PF00722">
    <property type="entry name" value="Glyco_hydro_16"/>
    <property type="match status" value="1"/>
</dbReference>
<feature type="signal peptide" evidence="1">
    <location>
        <begin position="1"/>
        <end position="26"/>
    </location>
</feature>
<dbReference type="AlphaFoldDB" id="A0A1I6ZZB4"/>
<gene>
    <name evidence="3" type="ORF">SAMN05660657_02342</name>
</gene>
<proteinExistence type="predicted"/>
<evidence type="ECO:0000259" key="2">
    <source>
        <dbReference type="PROSITE" id="PS51762"/>
    </source>
</evidence>
<dbReference type="GO" id="GO:0004553">
    <property type="term" value="F:hydrolase activity, hydrolyzing O-glycosyl compounds"/>
    <property type="evidence" value="ECO:0007669"/>
    <property type="project" value="InterPro"/>
</dbReference>
<feature type="chain" id="PRO_5038640359" evidence="1">
    <location>
        <begin position="27"/>
        <end position="397"/>
    </location>
</feature>
<evidence type="ECO:0000313" key="3">
    <source>
        <dbReference type="EMBL" id="SFT67987.1"/>
    </source>
</evidence>
<reference evidence="4" key="1">
    <citation type="submission" date="2016-10" db="EMBL/GenBank/DDBJ databases">
        <authorList>
            <person name="Varghese N."/>
            <person name="Submissions S."/>
        </authorList>
    </citation>
    <scope>NUCLEOTIDE SEQUENCE [LARGE SCALE GENOMIC DNA]</scope>
    <source>
        <strain evidence="4">DSM 46136</strain>
    </source>
</reference>
<dbReference type="Proteomes" id="UP000199546">
    <property type="component" value="Unassembled WGS sequence"/>
</dbReference>
<dbReference type="CDD" id="cd00413">
    <property type="entry name" value="Glyco_hydrolase_16"/>
    <property type="match status" value="1"/>
</dbReference>
<feature type="domain" description="GH16" evidence="2">
    <location>
        <begin position="154"/>
        <end position="397"/>
    </location>
</feature>
<dbReference type="EMBL" id="FPBA01000007">
    <property type="protein sequence ID" value="SFT67987.1"/>
    <property type="molecule type" value="Genomic_DNA"/>
</dbReference>
<dbReference type="GO" id="GO:0005975">
    <property type="term" value="P:carbohydrate metabolic process"/>
    <property type="evidence" value="ECO:0007669"/>
    <property type="project" value="InterPro"/>
</dbReference>
<dbReference type="InterPro" id="IPR013320">
    <property type="entry name" value="ConA-like_dom_sf"/>
</dbReference>
<keyword evidence="3" id="KW-0378">Hydrolase</keyword>
<dbReference type="PROSITE" id="PS51762">
    <property type="entry name" value="GH16_2"/>
    <property type="match status" value="1"/>
</dbReference>
<dbReference type="Gene3D" id="2.60.120.200">
    <property type="match status" value="1"/>
</dbReference>
<dbReference type="InterPro" id="IPR000757">
    <property type="entry name" value="Beta-glucanase-like"/>
</dbReference>
<accession>A0A1I6ZZB4</accession>
<evidence type="ECO:0000256" key="1">
    <source>
        <dbReference type="SAM" id="SignalP"/>
    </source>
</evidence>
<sequence length="397" mass="42668">MKLSRWAVTTVSALAMTVGMTAAAQAAPATGSSTVFSYSSGWSTTGTEKWSNVTGSTATVAVTAGTGGSRFDLRGFRALNHGYAGVSVDGGPETRLNYYGTRNDGVRWSVTLAAGTHTIKVRVLGTKPLQSSGTIVSITGAYLSNGTFGSVTTPTTPTEPTPAPAPPPTFQENFDRAAALGSFRSVYSTWGHYDGTAPGDTSKRGIYDTNRTTSVANGVLSQRLHYNGAHYVSAVLPPIAGGTDAWSGQLYGTFETRMRVTDPSANYKLAWLLWPNTDDWAHGEIDWPEADNLATGTRPRPASKQLGNYNSVFHPATTQYAPAAVADGQWHTYRTEWTPTSIRFWQDSTLVATVTDPNFIPKVPMRWVLQSETNIGGSLNTTDPAVVEADYVRYWAR</sequence>
<keyword evidence="1" id="KW-0732">Signal</keyword>
<protein>
    <submittedName>
        <fullName evidence="3">Glycosyl hydrolases family 16</fullName>
    </submittedName>
</protein>
<dbReference type="SUPFAM" id="SSF49899">
    <property type="entry name" value="Concanavalin A-like lectins/glucanases"/>
    <property type="match status" value="1"/>
</dbReference>